<organism evidence="7 8">
    <name type="scientific">Paenibacillus mucilaginosus (strain KNP414)</name>
    <dbReference type="NCBI Taxonomy" id="1036673"/>
    <lineage>
        <taxon>Bacteria</taxon>
        <taxon>Bacillati</taxon>
        <taxon>Bacillota</taxon>
        <taxon>Bacilli</taxon>
        <taxon>Bacillales</taxon>
        <taxon>Paenibacillaceae</taxon>
        <taxon>Paenibacillus</taxon>
    </lineage>
</organism>
<dbReference type="InterPro" id="IPR045864">
    <property type="entry name" value="aa-tRNA-synth_II/BPL/LPL"/>
</dbReference>
<dbReference type="Gene3D" id="3.30.930.10">
    <property type="entry name" value="Bira Bifunctional Protein, Domain 2"/>
    <property type="match status" value="1"/>
</dbReference>
<dbReference type="KEGG" id="pms:KNP414_02821"/>
<dbReference type="InterPro" id="IPR036390">
    <property type="entry name" value="WH_DNA-bd_sf"/>
</dbReference>
<dbReference type="EC" id="6.3.4.15" evidence="5"/>
<dbReference type="InterPro" id="IPR019885">
    <property type="entry name" value="Tscrpt_reg_HTH_AsnC-type_CS"/>
</dbReference>
<dbReference type="RefSeq" id="WP_013916542.1">
    <property type="nucleotide sequence ID" value="NC_015690.1"/>
</dbReference>
<sequence>MTERLVELFEASQGAFLSGEELSDKLAISRTAVWKRIEKLREEGYTFEAVPRKGYRLIGKPDKLDPAALVTRLQTELFGRRIHYHQEVESTQTTALALLAEGAPEGTLILAEQQTAGRGRQGRPWISPKGKGLWMSLVLKPAGLPISCTPQLTLLVAVALCRAVRAETGVEAGIKWPNDLLVGGRKISGILLESRAEDASLQHIIAGVGISVNLTEEDYPEGLRETATSLAIEAGRPVDRMQLLCRFLQEWEQLYKLYLEQGFGPVKLLWEALTVSLHRTIRCRTPQGFVEGYGEGIDDFGALLLRLPDGTQQRLISGDVEFR</sequence>
<dbReference type="SUPFAM" id="SSF46785">
    <property type="entry name" value="Winged helix' DNA-binding domain"/>
    <property type="match status" value="1"/>
</dbReference>
<dbReference type="GO" id="GO:0003677">
    <property type="term" value="F:DNA binding"/>
    <property type="evidence" value="ECO:0007669"/>
    <property type="project" value="UniProtKB-UniRule"/>
</dbReference>
<dbReference type="Proteomes" id="UP000006620">
    <property type="component" value="Chromosome"/>
</dbReference>
<comment type="function">
    <text evidence="5">Acts both as a biotin--[acetyl-CoA-carboxylase] ligase and a repressor.</text>
</comment>
<keyword evidence="1 5" id="KW-0436">Ligase</keyword>
<keyword evidence="5" id="KW-0238">DNA-binding</keyword>
<dbReference type="HOGENOM" id="CLU_051096_0_0_9"/>
<dbReference type="PATRIC" id="fig|1036673.3.peg.2577"/>
<keyword evidence="4 5" id="KW-0092">Biotin</keyword>
<feature type="binding site" evidence="5">
    <location>
        <begin position="118"/>
        <end position="120"/>
    </location>
    <ligand>
        <name>biotin</name>
        <dbReference type="ChEBI" id="CHEBI:57586"/>
    </ligand>
</feature>
<dbReference type="GO" id="GO:0006355">
    <property type="term" value="P:regulation of DNA-templated transcription"/>
    <property type="evidence" value="ECO:0007669"/>
    <property type="project" value="UniProtKB-UniRule"/>
</dbReference>
<dbReference type="Pfam" id="PF02237">
    <property type="entry name" value="BPL_C"/>
    <property type="match status" value="1"/>
</dbReference>
<dbReference type="AlphaFoldDB" id="F8FAY0"/>
<gene>
    <name evidence="5" type="primary">birA</name>
    <name evidence="7" type="ordered locus">KNP414_02821</name>
</gene>
<evidence type="ECO:0000256" key="5">
    <source>
        <dbReference type="HAMAP-Rule" id="MF_00978"/>
    </source>
</evidence>
<comment type="caution">
    <text evidence="5">Lacks conserved residue(s) required for the propagation of feature annotation.</text>
</comment>
<feature type="binding site" evidence="5">
    <location>
        <position position="114"/>
    </location>
    <ligand>
        <name>biotin</name>
        <dbReference type="ChEBI" id="CHEBI:57586"/>
    </ligand>
</feature>
<comment type="similarity">
    <text evidence="5">Belongs to the biotin--protein ligase family.</text>
</comment>
<dbReference type="PROSITE" id="PS00519">
    <property type="entry name" value="HTH_ASNC_1"/>
    <property type="match status" value="1"/>
</dbReference>
<dbReference type="InterPro" id="IPR036388">
    <property type="entry name" value="WH-like_DNA-bd_sf"/>
</dbReference>
<evidence type="ECO:0000256" key="4">
    <source>
        <dbReference type="ARBA" id="ARBA00023267"/>
    </source>
</evidence>
<dbReference type="InterPro" id="IPR004143">
    <property type="entry name" value="BPL_LPL_catalytic"/>
</dbReference>
<dbReference type="HAMAP" id="MF_00978">
    <property type="entry name" value="Bifunct_BirA"/>
    <property type="match status" value="1"/>
</dbReference>
<dbReference type="Gene3D" id="2.30.30.100">
    <property type="match status" value="1"/>
</dbReference>
<dbReference type="InterPro" id="IPR013196">
    <property type="entry name" value="HTH_11"/>
</dbReference>
<dbReference type="Gene3D" id="1.10.10.10">
    <property type="entry name" value="Winged helix-like DNA-binding domain superfamily/Winged helix DNA-binding domain"/>
    <property type="match status" value="1"/>
</dbReference>
<feature type="binding site" evidence="5">
    <location>
        <position position="186"/>
    </location>
    <ligand>
        <name>biotin</name>
        <dbReference type="ChEBI" id="CHEBI:57586"/>
    </ligand>
</feature>
<dbReference type="GO" id="GO:0005737">
    <property type="term" value="C:cytoplasm"/>
    <property type="evidence" value="ECO:0007669"/>
    <property type="project" value="TreeGrafter"/>
</dbReference>
<dbReference type="GO" id="GO:0016740">
    <property type="term" value="F:transferase activity"/>
    <property type="evidence" value="ECO:0007669"/>
    <property type="project" value="UniProtKB-ARBA"/>
</dbReference>
<dbReference type="Pfam" id="PF08279">
    <property type="entry name" value="HTH_11"/>
    <property type="match status" value="1"/>
</dbReference>
<dbReference type="InterPro" id="IPR008988">
    <property type="entry name" value="Transcriptional_repressor_C"/>
</dbReference>
<accession>F8FAY0</accession>
<evidence type="ECO:0000259" key="6">
    <source>
        <dbReference type="PROSITE" id="PS51733"/>
    </source>
</evidence>
<keyword evidence="5" id="KW-0678">Repressor</keyword>
<reference evidence="7 8" key="2">
    <citation type="journal article" date="2013" name="Genome Announc.">
        <title>Genome Sequence of Growth-Improving Paenibacillus mucilaginosus Strain KNP414.</title>
        <authorList>
            <person name="Lu J.J."/>
            <person name="Wang J.F."/>
            <person name="Hu X.F."/>
        </authorList>
    </citation>
    <scope>NUCLEOTIDE SEQUENCE [LARGE SCALE GENOMIC DNA]</scope>
    <source>
        <strain evidence="7 8">KNP414</strain>
    </source>
</reference>
<keyword evidence="5" id="KW-0804">Transcription</keyword>
<evidence type="ECO:0000256" key="2">
    <source>
        <dbReference type="ARBA" id="ARBA00022741"/>
    </source>
</evidence>
<comment type="catalytic activity">
    <reaction evidence="5">
        <text>biotin + L-lysyl-[protein] + ATP = N(6)-biotinyl-L-lysyl-[protein] + AMP + diphosphate + H(+)</text>
        <dbReference type="Rhea" id="RHEA:11756"/>
        <dbReference type="Rhea" id="RHEA-COMP:9752"/>
        <dbReference type="Rhea" id="RHEA-COMP:10505"/>
        <dbReference type="ChEBI" id="CHEBI:15378"/>
        <dbReference type="ChEBI" id="CHEBI:29969"/>
        <dbReference type="ChEBI" id="CHEBI:30616"/>
        <dbReference type="ChEBI" id="CHEBI:33019"/>
        <dbReference type="ChEBI" id="CHEBI:57586"/>
        <dbReference type="ChEBI" id="CHEBI:83144"/>
        <dbReference type="ChEBI" id="CHEBI:456215"/>
        <dbReference type="EC" id="6.3.4.15"/>
    </reaction>
</comment>
<dbReference type="SUPFAM" id="SSF50037">
    <property type="entry name" value="C-terminal domain of transcriptional repressors"/>
    <property type="match status" value="1"/>
</dbReference>
<dbReference type="CDD" id="cd16442">
    <property type="entry name" value="BPL"/>
    <property type="match status" value="1"/>
</dbReference>
<feature type="domain" description="BPL/LPL catalytic" evidence="6">
    <location>
        <begin position="67"/>
        <end position="259"/>
    </location>
</feature>
<dbReference type="NCBIfam" id="TIGR00121">
    <property type="entry name" value="birA_ligase"/>
    <property type="match status" value="1"/>
</dbReference>
<dbReference type="GO" id="GO:0009249">
    <property type="term" value="P:protein lipoylation"/>
    <property type="evidence" value="ECO:0007669"/>
    <property type="project" value="UniProtKB-ARBA"/>
</dbReference>
<dbReference type="GO" id="GO:0005524">
    <property type="term" value="F:ATP binding"/>
    <property type="evidence" value="ECO:0007669"/>
    <property type="project" value="UniProtKB-UniRule"/>
</dbReference>
<dbReference type="EMBL" id="CP002869">
    <property type="protein sequence ID" value="AEI41381.1"/>
    <property type="molecule type" value="Genomic_DNA"/>
</dbReference>
<evidence type="ECO:0000256" key="1">
    <source>
        <dbReference type="ARBA" id="ARBA00022598"/>
    </source>
</evidence>
<reference evidence="8" key="1">
    <citation type="submission" date="2011-06" db="EMBL/GenBank/DDBJ databases">
        <title>Complete genome sequence of Paenibacillus mucilaginosus KNP414.</title>
        <authorList>
            <person name="Wang J."/>
            <person name="Hu S."/>
            <person name="Hu X."/>
            <person name="Zhang B."/>
            <person name="Dong D."/>
            <person name="Zhang S."/>
            <person name="Zhao K."/>
            <person name="Wu D."/>
        </authorList>
    </citation>
    <scope>NUCLEOTIDE SEQUENCE [LARGE SCALE GENOMIC DNA]</scope>
    <source>
        <strain evidence="8">KNP414</strain>
    </source>
</reference>
<dbReference type="InterPro" id="IPR030855">
    <property type="entry name" value="Bifunct_BirA"/>
</dbReference>
<dbReference type="GO" id="GO:0004077">
    <property type="term" value="F:biotin--[biotin carboxyl-carrier protein] ligase activity"/>
    <property type="evidence" value="ECO:0007669"/>
    <property type="project" value="UniProtKB-UniRule"/>
</dbReference>
<proteinExistence type="inferred from homology"/>
<dbReference type="PANTHER" id="PTHR12835">
    <property type="entry name" value="BIOTIN PROTEIN LIGASE"/>
    <property type="match status" value="1"/>
</dbReference>
<evidence type="ECO:0000313" key="7">
    <source>
        <dbReference type="EMBL" id="AEI41381.1"/>
    </source>
</evidence>
<keyword evidence="5" id="KW-0805">Transcription regulation</keyword>
<dbReference type="InterPro" id="IPR004408">
    <property type="entry name" value="Biotin_CoA_COase_ligase"/>
</dbReference>
<evidence type="ECO:0000256" key="3">
    <source>
        <dbReference type="ARBA" id="ARBA00022840"/>
    </source>
</evidence>
<protein>
    <recommendedName>
        <fullName evidence="5">Bifunctional ligase/repressor BirA</fullName>
    </recommendedName>
    <alternativeName>
        <fullName evidence="5">Biotin--[acetyl-CoA-carboxylase] ligase</fullName>
        <ecNumber evidence="5">6.3.4.15</ecNumber>
    </alternativeName>
    <alternativeName>
        <fullName evidence="5">Biotin--protein ligase</fullName>
    </alternativeName>
    <alternativeName>
        <fullName evidence="5">Biotin-[acetyl-CoA carboxylase] synthetase</fullName>
    </alternativeName>
</protein>
<feature type="DNA-binding region" description="H-T-H motif" evidence="5">
    <location>
        <begin position="19"/>
        <end position="38"/>
    </location>
</feature>
<dbReference type="PANTHER" id="PTHR12835:SF5">
    <property type="entry name" value="BIOTIN--PROTEIN LIGASE"/>
    <property type="match status" value="1"/>
</dbReference>
<dbReference type="Pfam" id="PF03099">
    <property type="entry name" value="BPL_LplA_LipB"/>
    <property type="match status" value="1"/>
</dbReference>
<keyword evidence="3 5" id="KW-0067">ATP-binding</keyword>
<evidence type="ECO:0000313" key="8">
    <source>
        <dbReference type="Proteomes" id="UP000006620"/>
    </source>
</evidence>
<dbReference type="SUPFAM" id="SSF55681">
    <property type="entry name" value="Class II aaRS and biotin synthetases"/>
    <property type="match status" value="1"/>
</dbReference>
<keyword evidence="2 5" id="KW-0547">Nucleotide-binding</keyword>
<dbReference type="InterPro" id="IPR003142">
    <property type="entry name" value="BPL_C"/>
</dbReference>
<dbReference type="PROSITE" id="PS51733">
    <property type="entry name" value="BPL_LPL_CATALYTIC"/>
    <property type="match status" value="1"/>
</dbReference>
<name>F8FAY0_PAEMK</name>